<dbReference type="InterPro" id="IPR001806">
    <property type="entry name" value="Small_GTPase"/>
</dbReference>
<dbReference type="SMART" id="SM00173">
    <property type="entry name" value="RAS"/>
    <property type="match status" value="1"/>
</dbReference>
<name>A0AAR2KXQ8_PYGNA</name>
<comment type="similarity">
    <text evidence="8">Belongs to the small GTPase superfamily. RasD family.</text>
</comment>
<dbReference type="SMART" id="SM00175">
    <property type="entry name" value="RAB"/>
    <property type="match status" value="1"/>
</dbReference>
<dbReference type="GO" id="GO:0005525">
    <property type="term" value="F:GTP binding"/>
    <property type="evidence" value="ECO:0007669"/>
    <property type="project" value="UniProtKB-KW"/>
</dbReference>
<dbReference type="GO" id="GO:0005886">
    <property type="term" value="C:plasma membrane"/>
    <property type="evidence" value="ECO:0007669"/>
    <property type="project" value="UniProtKB-SubCell"/>
</dbReference>
<dbReference type="PANTHER" id="PTHR46149">
    <property type="entry name" value="MIP08469P"/>
    <property type="match status" value="1"/>
</dbReference>
<dbReference type="SUPFAM" id="SSF52540">
    <property type="entry name" value="P-loop containing nucleoside triphosphate hydrolases"/>
    <property type="match status" value="1"/>
</dbReference>
<dbReference type="PANTHER" id="PTHR46149:SF2">
    <property type="entry name" value="GTP-BINDING PROTEIN RHES"/>
    <property type="match status" value="1"/>
</dbReference>
<dbReference type="Gene3D" id="3.40.50.300">
    <property type="entry name" value="P-loop containing nucleotide triphosphate hydrolases"/>
    <property type="match status" value="1"/>
</dbReference>
<dbReference type="InterPro" id="IPR005225">
    <property type="entry name" value="Small_GTP-bd"/>
</dbReference>
<keyword evidence="4" id="KW-0547">Nucleotide-binding</keyword>
<evidence type="ECO:0000256" key="5">
    <source>
        <dbReference type="ARBA" id="ARBA00023134"/>
    </source>
</evidence>
<keyword evidence="10" id="KW-1185">Reference proteome</keyword>
<dbReference type="RefSeq" id="XP_017539104.2">
    <property type="nucleotide sequence ID" value="XM_017683615.2"/>
</dbReference>
<accession>A0AAR2KXQ8</accession>
<reference evidence="9" key="3">
    <citation type="submission" date="2025-09" db="UniProtKB">
        <authorList>
            <consortium name="Ensembl"/>
        </authorList>
    </citation>
    <scope>IDENTIFICATION</scope>
</reference>
<dbReference type="Ensembl" id="ENSPNAT00000057867.1">
    <property type="protein sequence ID" value="ENSPNAP00000066926.1"/>
    <property type="gene ID" value="ENSPNAG00000037061.1"/>
</dbReference>
<evidence type="ECO:0000256" key="1">
    <source>
        <dbReference type="ARBA" id="ARBA00004193"/>
    </source>
</evidence>
<dbReference type="GO" id="GO:0003924">
    <property type="term" value="F:GTPase activity"/>
    <property type="evidence" value="ECO:0007669"/>
    <property type="project" value="InterPro"/>
</dbReference>
<dbReference type="GO" id="GO:0007165">
    <property type="term" value="P:signal transduction"/>
    <property type="evidence" value="ECO:0007669"/>
    <property type="project" value="TreeGrafter"/>
</dbReference>
<evidence type="ECO:0000256" key="7">
    <source>
        <dbReference type="ARBA" id="ARBA00023288"/>
    </source>
</evidence>
<protein>
    <submittedName>
        <fullName evidence="9">RASD family member 2b</fullName>
    </submittedName>
</protein>
<keyword evidence="5" id="KW-0342">GTP-binding</keyword>
<dbReference type="GeneID" id="108411848"/>
<organism evidence="9 10">
    <name type="scientific">Pygocentrus nattereri</name>
    <name type="common">Red-bellied piranha</name>
    <dbReference type="NCBI Taxonomy" id="42514"/>
    <lineage>
        <taxon>Eukaryota</taxon>
        <taxon>Metazoa</taxon>
        <taxon>Chordata</taxon>
        <taxon>Craniata</taxon>
        <taxon>Vertebrata</taxon>
        <taxon>Euteleostomi</taxon>
        <taxon>Actinopterygii</taxon>
        <taxon>Neopterygii</taxon>
        <taxon>Teleostei</taxon>
        <taxon>Ostariophysi</taxon>
        <taxon>Characiformes</taxon>
        <taxon>Characoidei</taxon>
        <taxon>Pygocentrus</taxon>
    </lineage>
</organism>
<evidence type="ECO:0000256" key="2">
    <source>
        <dbReference type="ARBA" id="ARBA00022475"/>
    </source>
</evidence>
<dbReference type="Pfam" id="PF00071">
    <property type="entry name" value="Ras"/>
    <property type="match status" value="1"/>
</dbReference>
<evidence type="ECO:0000256" key="8">
    <source>
        <dbReference type="ARBA" id="ARBA00038061"/>
    </source>
</evidence>
<evidence type="ECO:0000256" key="6">
    <source>
        <dbReference type="ARBA" id="ARBA00023136"/>
    </source>
</evidence>
<dbReference type="CTD" id="100006464"/>
<keyword evidence="3" id="KW-0488">Methylation</keyword>
<evidence type="ECO:0000256" key="4">
    <source>
        <dbReference type="ARBA" id="ARBA00022741"/>
    </source>
</evidence>
<dbReference type="AlphaFoldDB" id="A0AAR2KXQ8"/>
<comment type="subcellular location">
    <subcellularLocation>
        <location evidence="1">Cell membrane</location>
        <topology evidence="1">Lipid-anchor</topology>
    </subcellularLocation>
</comment>
<dbReference type="GO" id="GO:0031681">
    <property type="term" value="F:G-protein beta-subunit binding"/>
    <property type="evidence" value="ECO:0007669"/>
    <property type="project" value="TreeGrafter"/>
</dbReference>
<evidence type="ECO:0000313" key="9">
    <source>
        <dbReference type="Ensembl" id="ENSPNAP00000066926.1"/>
    </source>
</evidence>
<dbReference type="InterPro" id="IPR027417">
    <property type="entry name" value="P-loop_NTPase"/>
</dbReference>
<dbReference type="PROSITE" id="PS51421">
    <property type="entry name" value="RAS"/>
    <property type="match status" value="1"/>
</dbReference>
<dbReference type="PROSITE" id="PS51419">
    <property type="entry name" value="RAB"/>
    <property type="match status" value="1"/>
</dbReference>
<proteinExistence type="inferred from homology"/>
<reference evidence="9 10" key="1">
    <citation type="submission" date="2020-10" db="EMBL/GenBank/DDBJ databases">
        <title>Pygocentrus nattereri (red-bellied piranha) genome, fPygNat1, primary haplotype.</title>
        <authorList>
            <person name="Myers G."/>
            <person name="Meyer A."/>
            <person name="Karagic N."/>
            <person name="Pippel M."/>
            <person name="Winkler S."/>
            <person name="Tracey A."/>
            <person name="Wood J."/>
            <person name="Formenti G."/>
            <person name="Howe K."/>
            <person name="Fedrigo O."/>
            <person name="Jarvis E.D."/>
        </authorList>
    </citation>
    <scope>NUCLEOTIDE SEQUENCE [LARGE SCALE GENOMIC DNA]</scope>
</reference>
<dbReference type="PRINTS" id="PR00449">
    <property type="entry name" value="RASTRNSFRMNG"/>
</dbReference>
<evidence type="ECO:0000256" key="3">
    <source>
        <dbReference type="ARBA" id="ARBA00022481"/>
    </source>
</evidence>
<dbReference type="InterPro" id="IPR052236">
    <property type="entry name" value="Small_GTPase_RasD"/>
</dbReference>
<dbReference type="Proteomes" id="UP001501920">
    <property type="component" value="Chromosome 12"/>
</dbReference>
<dbReference type="SMART" id="SM00174">
    <property type="entry name" value="RHO"/>
    <property type="match status" value="1"/>
</dbReference>
<keyword evidence="6" id="KW-0472">Membrane</keyword>
<sequence length="330" mass="36409">MESPAPARSSRLLLAYKSAAQHLLSKAGMRALQLQRSASAAAAKDKQRSSPIAQLAALVLQRRRRRRRLALESTALSLAPAPKPRNSRRVVVLGAPRVGKTSIVRRFLREDFEERYEPTREDFHRKLYHIRGEAYQIDILDPAGEREFPAKRRLTILTGDIFLLVLSLDDRASFDEARSLRSEISQAKSALLRCPAEGARVPVVVCANKADLPAEERAVSRAELLRAFGGKDTACTLFETSAKEGDETLERAFEALAARAGLPVETGPSHHRRVSLRSYRRLGGGGRKAEAHASPCGALHPLARRPSMNADLRLVLATHGKKRTSKPAKK</sequence>
<reference evidence="9" key="2">
    <citation type="submission" date="2025-08" db="UniProtKB">
        <authorList>
            <consortium name="Ensembl"/>
        </authorList>
    </citation>
    <scope>IDENTIFICATION</scope>
</reference>
<evidence type="ECO:0000313" key="10">
    <source>
        <dbReference type="Proteomes" id="UP001501920"/>
    </source>
</evidence>
<dbReference type="NCBIfam" id="TIGR00231">
    <property type="entry name" value="small_GTP"/>
    <property type="match status" value="1"/>
</dbReference>
<keyword evidence="7" id="KW-0449">Lipoprotein</keyword>
<dbReference type="GeneTree" id="ENSGT00940000165021"/>
<keyword evidence="2" id="KW-1003">Cell membrane</keyword>